<sequence>MSAQVKILYGHNYERCKVTRITVNELNRLNLNKLESLVLGVVGNYYNGEKIRMQYRDDEETFVTISNESDVKDAVLAATPVQNTGDFKLTRLCIRVDDVLTPVVKCRASRENENARSSANFATQSSLKSQFEPEVINDSKRKRLYFDGDVETEQDDNVDFFDSDSSEESLSVETPYQRYMKKAKSDIDEKKAELQKLEMDEREIHRKFLLVKSNPDNGNLCRTCHLRLGHTARNCEYGKCQSVFSCGEEKFHPGEIDTRGMRCSIKKKKSEIAKLEKDLTLKEEASRQLSGMLSTRIENALMQENRSHYIEGGQKKWLNLRKDVCIIEKYCKEQFNGKIPPKHKVSDILHAALQQRDKYGCDGKDLNQVRKRGNRAIKGLLEQEGICFPKPKDAPSTVPSGSEDNPNMLTKHPSSVLRTAPSNIVEETEQLNMVLKQSLLDSSHMPSSTTTPSYYPTFHPYAQTPFVFNQQMGMPTFPYCPSRLPDTSMQYPNVDMPPALQQSPFHEAIRQGETELAQTFPLHARETKVISHSTDSRMPTDALSYAEPPENSSLYDNEVPESQCQSNVDKDSEERDAANAATQLMNLVTLGAQRR</sequence>
<accession>A0A6S7H3D0</accession>
<evidence type="ECO:0000256" key="1">
    <source>
        <dbReference type="SAM" id="Coils"/>
    </source>
</evidence>
<keyword evidence="1" id="KW-0175">Coiled coil</keyword>
<feature type="compositionally biased region" description="Polar residues" evidence="2">
    <location>
        <begin position="550"/>
        <end position="567"/>
    </location>
</feature>
<dbReference type="OrthoDB" id="10203048at2759"/>
<name>A0A6S7H3D0_PARCT</name>
<dbReference type="Proteomes" id="UP001152795">
    <property type="component" value="Unassembled WGS sequence"/>
</dbReference>
<protein>
    <submittedName>
        <fullName evidence="3">Uncharacterized protein</fullName>
    </submittedName>
</protein>
<feature type="coiled-coil region" evidence="1">
    <location>
        <begin position="180"/>
        <end position="207"/>
    </location>
</feature>
<reference evidence="3" key="1">
    <citation type="submission" date="2020-04" db="EMBL/GenBank/DDBJ databases">
        <authorList>
            <person name="Alioto T."/>
            <person name="Alioto T."/>
            <person name="Gomez Garrido J."/>
        </authorList>
    </citation>
    <scope>NUCLEOTIDE SEQUENCE</scope>
    <source>
        <strain evidence="3">A484AB</strain>
    </source>
</reference>
<comment type="caution">
    <text evidence="3">The sequence shown here is derived from an EMBL/GenBank/DDBJ whole genome shotgun (WGS) entry which is preliminary data.</text>
</comment>
<evidence type="ECO:0000256" key="2">
    <source>
        <dbReference type="SAM" id="MobiDB-lite"/>
    </source>
</evidence>
<proteinExistence type="predicted"/>
<dbReference type="AlphaFoldDB" id="A0A6S7H3D0"/>
<organism evidence="3 4">
    <name type="scientific">Paramuricea clavata</name>
    <name type="common">Red gorgonian</name>
    <name type="synonym">Violescent sea-whip</name>
    <dbReference type="NCBI Taxonomy" id="317549"/>
    <lineage>
        <taxon>Eukaryota</taxon>
        <taxon>Metazoa</taxon>
        <taxon>Cnidaria</taxon>
        <taxon>Anthozoa</taxon>
        <taxon>Octocorallia</taxon>
        <taxon>Malacalcyonacea</taxon>
        <taxon>Plexauridae</taxon>
        <taxon>Paramuricea</taxon>
    </lineage>
</organism>
<keyword evidence="4" id="KW-1185">Reference proteome</keyword>
<dbReference type="SUPFAM" id="SSF54277">
    <property type="entry name" value="CAD &amp; PB1 domains"/>
    <property type="match status" value="1"/>
</dbReference>
<evidence type="ECO:0000313" key="3">
    <source>
        <dbReference type="EMBL" id="CAB3997312.1"/>
    </source>
</evidence>
<evidence type="ECO:0000313" key="4">
    <source>
        <dbReference type="Proteomes" id="UP001152795"/>
    </source>
</evidence>
<gene>
    <name evidence="3" type="ORF">PACLA_8A070183</name>
</gene>
<dbReference type="EMBL" id="CACRXK020003070">
    <property type="protein sequence ID" value="CAB3997312.1"/>
    <property type="molecule type" value="Genomic_DNA"/>
</dbReference>
<feature type="region of interest" description="Disordered" evidence="2">
    <location>
        <begin position="529"/>
        <end position="576"/>
    </location>
</feature>